<dbReference type="Pfam" id="PF23227">
    <property type="entry name" value="HEAT_MROH2B_C"/>
    <property type="match status" value="1"/>
</dbReference>
<proteinExistence type="predicted"/>
<dbReference type="PROSITE" id="PS50176">
    <property type="entry name" value="ARM_REPEAT"/>
    <property type="match status" value="1"/>
</dbReference>
<dbReference type="InterPro" id="IPR055406">
    <property type="entry name" value="HEAT_Maestro"/>
</dbReference>
<dbReference type="PANTHER" id="PTHR23120:SF0">
    <property type="entry name" value="MAESTRO HEAT-LIKE REPEAT FAMILY MEMBER 1"/>
    <property type="match status" value="1"/>
</dbReference>
<feature type="domain" description="Maestro/Maestro-like HEAT-repeats" evidence="6">
    <location>
        <begin position="1923"/>
        <end position="2201"/>
    </location>
</feature>
<evidence type="ECO:0000259" key="6">
    <source>
        <dbReference type="Pfam" id="PF23227"/>
    </source>
</evidence>
<evidence type="ECO:0000256" key="3">
    <source>
        <dbReference type="SAM" id="MobiDB-lite"/>
    </source>
</evidence>
<feature type="domain" description="MROH2B-like N-terminal HEAT-repeats" evidence="5">
    <location>
        <begin position="39"/>
        <end position="260"/>
    </location>
</feature>
<sequence length="2203" mass="241328">MGKSRPEEGVPELDCMVRELVECMQDPSEVVRDAIRASLIHLGLKDAELVLRHTHSFLKRGRRKNDDGACTTALLTVVESILREKIDELNVNIPLGTIPTLFGLISDVEDLANVQKAATSVLVQLSSRFLKEVVEELLSRLHNNTGHTRSLIEVSGQIVANHAHKIAQFLPLLITQIVRYIDQGADDSSRASLIVTLGQYCDSALEYLAVSGNTREGWENTVELLSPHTCPFVDIMLTTWLPAAKDPQLLMSILSNIGSISSLTDQEHFSAHLPKILGCLTSHLKKSSPQLDVGIVNSVNALIETVAKRIPISDDPSVTTDQSSKGSEGRKSFSVRLSTSPPKADEPFEFDLDDLMASLFQKLVQCFQRRVMIDNPTNYSATTKTLNEIKRAFNTLLLSYPARVLAFVQSHMNSSNEHSCAMCLELLRHLVSSNDQTCFTDEVRQSILGNLLRLLFYSTTNSPPAAQGATSLKKTLMGGVVSASPLASDRDSLILGEVAAGEHLPASVRCELAKTVLTIGSLGYLESDGGRVLVEFIVRQCAAPSLSTSEKMTGGSPTQRQIREICTHILKLGSTTVESMRSVLWPFLLEFIMAGDCTDAMGVLCDSIANILSKPMSDASISGQPSNLNTDDSDIPVASSEPTSLIMNVVLPKSILPLHRLLARLVVLLGWPTHGQNRGLAILRVMECLAHSFHPSLPALWNLVIPSMIMYLNQQEFPGETPDSSAHRKEPYNQNHWEDLTLKMLLKSIEQVDDAKWNLTLLRAFEDQLPLYEKSPEEKGFLFKCLSIVLSKIQRQEVISESMEFILQSASHDVPLEQECCAVAFGYLSASHSDLLFNGLKKEIANLDSYTQPLKGSKSHNISVAGGSSVPRRLTSLFRSTSTTKVPSTPVTTRPLPFNFRGTIDQAKATVLKVYGHSIEHTRLEAIEPYIHSILKETVQPIVHSPEQSTCVKLAAVDLIRSIGKAFTHRAPESSECTVDYLVNLRTELLQYLLELLNQELGPGNDKGVSMASSARNTDVVLPFPPSSPSSNRRGSFSGTNGMVYCSAVLAAKEILHMGPFENLNYKQLLTVTARTILPLPSCPEPSYPSEGNQPSVSNLDEQANRRLSLVPVREESTASGYQAGSVPNEANDEMLWTKCVAALRDLWIHLLHLGCSDELISEMIKILVPYLHDPSSHVRLRALRLTSFILMDTLNELQILTKLGRGLSLGGELTVHITTLLGDGESRILRSQAKLALLSLLKIQQLFLSDQLSAAGTDSSDQNSVSPERTADRPLLSTDVLLCELAHAFPRPQLNAVIDLLLQAMTIPTTSACTDTAEPFADNYSTSSDDEEDSTYLGKNLDTIFSEIQNGTVTHRANAFLESSVKYKKYSLSWRSLKLPLTGSGHAVKLFIAVLHYRSSELTETQIAALLRSTHDIYQNTISLGLRAGILQGVAELGNRWPLVCLKAILVNRLPLDVSWSVMLGSIAFVPVGSAHSPGGSAATSVERPITNSPVRSTPAPHQQKKQTDTVGGHSGGVLPELLTHILKLLDYCLPYEKREIPVETVKPGDRRSVLSTIVADGPQNCEAYFATHSWLSLVNSLQILSYPLTMDELVRCSTARDGPLRVLASASISSPASDRPRKKRIFRRILSSSETPSTLSTQNEKPPLRLIDLSMHFASPHFFCPLLGHWMLAYATASACRTLIGKSYETRSGAEANLEIGYKPINIPTEGLRSFLDTCNLHTLLRHLGFKQSSQSTFIGDEKSRHRGSKRSSTPLAALSDSSKLANPEDLLEVIDIIARYVVQSMQSAYVFGLVQFFMHHLTSDYETNRIVATKFIGTVLSCGFSGPLTSLPFTSAMKGSADSMNLVSPVQSGNSSASDLLLTHLLNQLKDSSLVVRYVSVTSLGAIASYNRRKNSKSGEKGNPNPPDSVSEANSNVILLRRHASAIVSGLLLSVDERDNYIDPTFLSALKSLASVLPCVSEPQVRPVISDLCSRLLSIYSAPNDPVRVAAFNLFGTLTRFAWSSPLSETDPNPVPTPSWSTLSSEAESVFVPTVLHLADPCSDVVLACKSTLKMFAPLIFSADVDSEGRVTDDAQQNHTASADTTAKRLLDFIRTCIRPDTKLHLGEFFNELARLLVAHQPSRSSDYAMRCTVFFNSEWPEIQCSAILFAGSLMGHFTSDLCQAFPRSQVCHDLVQLLKMGTPEVRATAALAISRLHRF</sequence>
<dbReference type="Gene3D" id="1.25.10.10">
    <property type="entry name" value="Leucine-rich Repeat Variant"/>
    <property type="match status" value="2"/>
</dbReference>
<evidence type="ECO:0000313" key="7">
    <source>
        <dbReference type="EMBL" id="CAL5131669.1"/>
    </source>
</evidence>
<dbReference type="Pfam" id="PF23210">
    <property type="entry name" value="HEAT_Maestro_2"/>
    <property type="match status" value="2"/>
</dbReference>
<dbReference type="InterPro" id="IPR000225">
    <property type="entry name" value="Armadillo"/>
</dbReference>
<feature type="region of interest" description="Disordered" evidence="3">
    <location>
        <begin position="1741"/>
        <end position="1762"/>
    </location>
</feature>
<protein>
    <submittedName>
        <fullName evidence="7">Uncharacterized protein</fullName>
    </submittedName>
</protein>
<reference evidence="7" key="1">
    <citation type="submission" date="2024-06" db="EMBL/GenBank/DDBJ databases">
        <authorList>
            <person name="Liu X."/>
            <person name="Lenzi L."/>
            <person name="Haldenby T S."/>
            <person name="Uol C."/>
        </authorList>
    </citation>
    <scope>NUCLEOTIDE SEQUENCE</scope>
</reference>
<feature type="region of interest" description="Disordered" evidence="3">
    <location>
        <begin position="1481"/>
        <end position="1515"/>
    </location>
</feature>
<keyword evidence="1" id="KW-0677">Repeat</keyword>
<evidence type="ECO:0000259" key="4">
    <source>
        <dbReference type="Pfam" id="PF23210"/>
    </source>
</evidence>
<dbReference type="EMBL" id="CAXLJL010000101">
    <property type="protein sequence ID" value="CAL5131669.1"/>
    <property type="molecule type" value="Genomic_DNA"/>
</dbReference>
<feature type="compositionally biased region" description="Polar residues" evidence="3">
    <location>
        <begin position="1753"/>
        <end position="1762"/>
    </location>
</feature>
<feature type="domain" description="MROH2B-like HEAT-repeats" evidence="4">
    <location>
        <begin position="368"/>
        <end position="437"/>
    </location>
</feature>
<dbReference type="InterPro" id="IPR016024">
    <property type="entry name" value="ARM-type_fold"/>
</dbReference>
<evidence type="ECO:0000259" key="5">
    <source>
        <dbReference type="Pfam" id="PF23221"/>
    </source>
</evidence>
<dbReference type="PANTHER" id="PTHR23120">
    <property type="entry name" value="MAESTRO-RELATED HEAT DOMAIN-CONTAINING"/>
    <property type="match status" value="1"/>
</dbReference>
<dbReference type="Proteomes" id="UP001497525">
    <property type="component" value="Unassembled WGS sequence"/>
</dbReference>
<dbReference type="InterPro" id="IPR056282">
    <property type="entry name" value="MROH2B-like_N_HEAT"/>
</dbReference>
<evidence type="ECO:0000256" key="1">
    <source>
        <dbReference type="ARBA" id="ARBA00022737"/>
    </source>
</evidence>
<organism evidence="7 8">
    <name type="scientific">Calicophoron daubneyi</name>
    <name type="common">Rumen fluke</name>
    <name type="synonym">Paramphistomum daubneyi</name>
    <dbReference type="NCBI Taxonomy" id="300641"/>
    <lineage>
        <taxon>Eukaryota</taxon>
        <taxon>Metazoa</taxon>
        <taxon>Spiralia</taxon>
        <taxon>Lophotrochozoa</taxon>
        <taxon>Platyhelminthes</taxon>
        <taxon>Trematoda</taxon>
        <taxon>Digenea</taxon>
        <taxon>Plagiorchiida</taxon>
        <taxon>Pronocephalata</taxon>
        <taxon>Paramphistomoidea</taxon>
        <taxon>Paramphistomidae</taxon>
        <taxon>Calicophoron</taxon>
    </lineage>
</organism>
<feature type="domain" description="MROH2B-like HEAT-repeats" evidence="4">
    <location>
        <begin position="508"/>
        <end position="841"/>
    </location>
</feature>
<dbReference type="InterPro" id="IPR011989">
    <property type="entry name" value="ARM-like"/>
</dbReference>
<dbReference type="InterPro" id="IPR055408">
    <property type="entry name" value="HEAT_MROH2B-like"/>
</dbReference>
<feature type="region of interest" description="Disordered" evidence="3">
    <location>
        <begin position="1896"/>
        <end position="1915"/>
    </location>
</feature>
<feature type="compositionally biased region" description="Polar residues" evidence="3">
    <location>
        <begin position="316"/>
        <end position="326"/>
    </location>
</feature>
<dbReference type="Pfam" id="PF23221">
    <property type="entry name" value="HEAT_MROH2B_1st"/>
    <property type="match status" value="1"/>
</dbReference>
<name>A0AAV2T6M4_CALDB</name>
<dbReference type="GO" id="GO:0005737">
    <property type="term" value="C:cytoplasm"/>
    <property type="evidence" value="ECO:0007669"/>
    <property type="project" value="TreeGrafter"/>
</dbReference>
<evidence type="ECO:0000313" key="8">
    <source>
        <dbReference type="Proteomes" id="UP001497525"/>
    </source>
</evidence>
<comment type="caution">
    <text evidence="7">The sequence shown here is derived from an EMBL/GenBank/DDBJ whole genome shotgun (WGS) entry which is preliminary data.</text>
</comment>
<dbReference type="InterPro" id="IPR045206">
    <property type="entry name" value="Maestro_heat-like_prot"/>
</dbReference>
<evidence type="ECO:0000256" key="2">
    <source>
        <dbReference type="PROSITE-ProRule" id="PRU00259"/>
    </source>
</evidence>
<feature type="region of interest" description="Disordered" evidence="3">
    <location>
        <begin position="314"/>
        <end position="342"/>
    </location>
</feature>
<accession>A0AAV2T6M4</accession>
<gene>
    <name evidence="7" type="ORF">CDAUBV1_LOCUS4180</name>
</gene>
<feature type="repeat" description="ARM" evidence="2">
    <location>
        <begin position="96"/>
        <end position="128"/>
    </location>
</feature>
<dbReference type="SUPFAM" id="SSF48371">
    <property type="entry name" value="ARM repeat"/>
    <property type="match status" value="2"/>
</dbReference>